<comment type="caution">
    <text evidence="1">The sequence shown here is derived from an EMBL/GenBank/DDBJ whole genome shotgun (WGS) entry which is preliminary data.</text>
</comment>
<evidence type="ECO:0000313" key="2">
    <source>
        <dbReference type="Proteomes" id="UP000032544"/>
    </source>
</evidence>
<evidence type="ECO:0008006" key="3">
    <source>
        <dbReference type="Google" id="ProtNLM"/>
    </source>
</evidence>
<accession>A0A0D8JEH0</accession>
<name>A0A0D8JEH0_9BACT</name>
<organism evidence="1 2">
    <name type="scientific">Draconibacterium sediminis</name>
    <dbReference type="NCBI Taxonomy" id="1544798"/>
    <lineage>
        <taxon>Bacteria</taxon>
        <taxon>Pseudomonadati</taxon>
        <taxon>Bacteroidota</taxon>
        <taxon>Bacteroidia</taxon>
        <taxon>Marinilabiliales</taxon>
        <taxon>Prolixibacteraceae</taxon>
        <taxon>Draconibacterium</taxon>
    </lineage>
</organism>
<gene>
    <name evidence="1" type="ORF">LH29_05775</name>
</gene>
<evidence type="ECO:0000313" key="1">
    <source>
        <dbReference type="EMBL" id="KJF44931.1"/>
    </source>
</evidence>
<dbReference type="EMBL" id="JRHC01000001">
    <property type="protein sequence ID" value="KJF44931.1"/>
    <property type="molecule type" value="Genomic_DNA"/>
</dbReference>
<dbReference type="Proteomes" id="UP000032544">
    <property type="component" value="Unassembled WGS sequence"/>
</dbReference>
<sequence length="77" mass="9075">MLGFPKQFAAVNIKIRDQLKNRPIGQRTDFMVKRTFSSIYFSGRAIIALFKMTFDCIFDTFIHKFGLHKIKRNRCLS</sequence>
<proteinExistence type="predicted"/>
<dbReference type="STRING" id="1544798.LH29_05775"/>
<reference evidence="1 2" key="1">
    <citation type="submission" date="2014-09" db="EMBL/GenBank/DDBJ databases">
        <title>Draft Genome Sequence of Draconibacterium sp. JN14CK-3.</title>
        <authorList>
            <person name="Dong C."/>
            <person name="Lai Q."/>
            <person name="Shao Z."/>
        </authorList>
    </citation>
    <scope>NUCLEOTIDE SEQUENCE [LARGE SCALE GENOMIC DNA]</scope>
    <source>
        <strain evidence="1 2">JN14CK-3</strain>
    </source>
</reference>
<protein>
    <recommendedName>
        <fullName evidence="3">Transposase DDE domain-containing protein</fullName>
    </recommendedName>
</protein>
<keyword evidence="2" id="KW-1185">Reference proteome</keyword>
<dbReference type="AlphaFoldDB" id="A0A0D8JEH0"/>